<dbReference type="GeneID" id="24259120"/>
<keyword evidence="3" id="KW-1185">Reference proteome</keyword>
<dbReference type="Proteomes" id="UP000028181">
    <property type="component" value="Chromosome I"/>
</dbReference>
<gene>
    <name evidence="2" type="ORF">RG540_CH26400</name>
</gene>
<organism evidence="2 3">
    <name type="scientific">Neorhizobium galegae bv. orientalis str. HAMBI 540</name>
    <dbReference type="NCBI Taxonomy" id="1028800"/>
    <lineage>
        <taxon>Bacteria</taxon>
        <taxon>Pseudomonadati</taxon>
        <taxon>Pseudomonadota</taxon>
        <taxon>Alphaproteobacteria</taxon>
        <taxon>Hyphomicrobiales</taxon>
        <taxon>Rhizobiaceae</taxon>
        <taxon>Rhizobium/Agrobacterium group</taxon>
        <taxon>Neorhizobium</taxon>
    </lineage>
</organism>
<dbReference type="AlphaFoldDB" id="A0A068SSR2"/>
<sequence>MSGKLILAAAGTILAALTFSSPASALTMKECSTKYQAAKADGSAATMKWNDYRAKFCGAEAAVADKADEDEVAKTAEKEPEKPTMVAPKGTKFPKAVDKKYATETPAKGRLHTCVDSYHANKDAGTLNDLKWIQKGGGYWSLCNTALKAAG</sequence>
<keyword evidence="1" id="KW-0732">Signal</keyword>
<dbReference type="eggNOG" id="ENOG5032SYQ">
    <property type="taxonomic scope" value="Bacteria"/>
</dbReference>
<accession>A0A068SSR2</accession>
<proteinExistence type="predicted"/>
<evidence type="ECO:0000313" key="2">
    <source>
        <dbReference type="EMBL" id="CDN48806.1"/>
    </source>
</evidence>
<feature type="chain" id="PRO_5001653264" evidence="1">
    <location>
        <begin position="26"/>
        <end position="151"/>
    </location>
</feature>
<evidence type="ECO:0000256" key="1">
    <source>
        <dbReference type="SAM" id="SignalP"/>
    </source>
</evidence>
<dbReference type="RefSeq" id="WP_038588556.1">
    <property type="nucleotide sequence ID" value="NZ_HG938353.1"/>
</dbReference>
<dbReference type="PATRIC" id="fig|1028800.3.peg.2669"/>
<reference evidence="3" key="1">
    <citation type="journal article" date="2014" name="BMC Genomics">
        <title>Genome sequencing of two Neorhizobium galegae strains reveals a noeT gene responsible for the unusual acetylation of the nodulation factors.</title>
        <authorList>
            <person name="Osterman J."/>
            <person name="Marsh J."/>
            <person name="Laine P.K."/>
            <person name="Zeng Z."/>
            <person name="Alatalo E."/>
            <person name="Sullivan J.T."/>
            <person name="Young J.P."/>
            <person name="Thomas-Oates J."/>
            <person name="Paulin L."/>
            <person name="Lindstrom K."/>
        </authorList>
    </citation>
    <scope>NUCLEOTIDE SEQUENCE [LARGE SCALE GENOMIC DNA]</scope>
    <source>
        <strain evidence="3">HAMBI 540</strain>
    </source>
</reference>
<evidence type="ECO:0000313" key="3">
    <source>
        <dbReference type="Proteomes" id="UP000028181"/>
    </source>
</evidence>
<dbReference type="EMBL" id="HG938353">
    <property type="protein sequence ID" value="CDN48806.1"/>
    <property type="molecule type" value="Genomic_DNA"/>
</dbReference>
<feature type="signal peptide" evidence="1">
    <location>
        <begin position="1"/>
        <end position="25"/>
    </location>
</feature>
<dbReference type="KEGG" id="ngg:RG540_CH26400"/>
<protein>
    <submittedName>
        <fullName evidence="2">RTX toxin hemolysin-type calcium-binding protein</fullName>
    </submittedName>
</protein>
<dbReference type="HOGENOM" id="CLU_088562_1_0_5"/>
<name>A0A068SSR2_NEOGA</name>
<dbReference type="OrthoDB" id="8001261at2"/>